<dbReference type="InterPro" id="IPR016181">
    <property type="entry name" value="Acyl_CoA_acyltransferase"/>
</dbReference>
<proteinExistence type="predicted"/>
<dbReference type="Gene3D" id="3.40.630.30">
    <property type="match status" value="1"/>
</dbReference>
<organism evidence="2 3">
    <name type="scientific">Deinococcus petrolearius</name>
    <dbReference type="NCBI Taxonomy" id="1751295"/>
    <lineage>
        <taxon>Bacteria</taxon>
        <taxon>Thermotogati</taxon>
        <taxon>Deinococcota</taxon>
        <taxon>Deinococci</taxon>
        <taxon>Deinococcales</taxon>
        <taxon>Deinococcaceae</taxon>
        <taxon>Deinococcus</taxon>
    </lineage>
</organism>
<evidence type="ECO:0000259" key="1">
    <source>
        <dbReference type="PROSITE" id="PS51186"/>
    </source>
</evidence>
<dbReference type="PANTHER" id="PTHR43415">
    <property type="entry name" value="SPERMIDINE N(1)-ACETYLTRANSFERASE"/>
    <property type="match status" value="1"/>
</dbReference>
<dbReference type="GO" id="GO:0016746">
    <property type="term" value="F:acyltransferase activity"/>
    <property type="evidence" value="ECO:0007669"/>
    <property type="project" value="UniProtKB-KW"/>
</dbReference>
<protein>
    <submittedName>
        <fullName evidence="2">GNAT family N-acetyltransferase</fullName>
        <ecNumber evidence="2">2.3.-.-</ecNumber>
    </submittedName>
</protein>
<dbReference type="RefSeq" id="WP_380048133.1">
    <property type="nucleotide sequence ID" value="NZ_JBHSOH010000006.1"/>
</dbReference>
<evidence type="ECO:0000313" key="2">
    <source>
        <dbReference type="EMBL" id="MFC5848270.1"/>
    </source>
</evidence>
<dbReference type="SUPFAM" id="SSF55729">
    <property type="entry name" value="Acyl-CoA N-acyltransferases (Nat)"/>
    <property type="match status" value="1"/>
</dbReference>
<keyword evidence="2" id="KW-0012">Acyltransferase</keyword>
<dbReference type="Proteomes" id="UP001595979">
    <property type="component" value="Unassembled WGS sequence"/>
</dbReference>
<name>A0ABW1DI41_9DEIO</name>
<accession>A0ABW1DI41</accession>
<feature type="domain" description="N-acetyltransferase" evidence="1">
    <location>
        <begin position="4"/>
        <end position="164"/>
    </location>
</feature>
<keyword evidence="3" id="KW-1185">Reference proteome</keyword>
<dbReference type="EC" id="2.3.-.-" evidence="2"/>
<dbReference type="Pfam" id="PF13302">
    <property type="entry name" value="Acetyltransf_3"/>
    <property type="match status" value="1"/>
</dbReference>
<dbReference type="EMBL" id="JBHSOH010000006">
    <property type="protein sequence ID" value="MFC5848270.1"/>
    <property type="molecule type" value="Genomic_DNA"/>
</dbReference>
<evidence type="ECO:0000313" key="3">
    <source>
        <dbReference type="Proteomes" id="UP001595979"/>
    </source>
</evidence>
<reference evidence="3" key="1">
    <citation type="journal article" date="2019" name="Int. J. Syst. Evol. Microbiol.">
        <title>The Global Catalogue of Microorganisms (GCM) 10K type strain sequencing project: providing services to taxonomists for standard genome sequencing and annotation.</title>
        <authorList>
            <consortium name="The Broad Institute Genomics Platform"/>
            <consortium name="The Broad Institute Genome Sequencing Center for Infectious Disease"/>
            <person name="Wu L."/>
            <person name="Ma J."/>
        </authorList>
    </citation>
    <scope>NUCLEOTIDE SEQUENCE [LARGE SCALE GENOMIC DNA]</scope>
    <source>
        <strain evidence="3">CGMCC 1.15053</strain>
    </source>
</reference>
<comment type="caution">
    <text evidence="2">The sequence shown here is derived from an EMBL/GenBank/DDBJ whole genome shotgun (WGS) entry which is preliminary data.</text>
</comment>
<dbReference type="PANTHER" id="PTHR43415:SF3">
    <property type="entry name" value="GNAT-FAMILY ACETYLTRANSFERASE"/>
    <property type="match status" value="1"/>
</dbReference>
<keyword evidence="2" id="KW-0808">Transferase</keyword>
<gene>
    <name evidence="2" type="ORF">ACFPQ6_08090</name>
</gene>
<sequence>MADLSLRPLRPGDEGTAARWGQDREFCLANGWTPGLSERVLRRHWLTVMAGVGPDFLRLGIEEDGRLIGYTDLADLTRTSGEFGIALGDPAAWGQGRGTRAGRLMLTHAFGPLGLLEVRAEVHAPNARSHALMRRLGFVRGGEGEPDLYRGERVPVQRYHLTRDAFTP</sequence>
<dbReference type="PROSITE" id="PS51186">
    <property type="entry name" value="GNAT"/>
    <property type="match status" value="1"/>
</dbReference>
<dbReference type="InterPro" id="IPR000182">
    <property type="entry name" value="GNAT_dom"/>
</dbReference>